<evidence type="ECO:0008006" key="4">
    <source>
        <dbReference type="Google" id="ProtNLM"/>
    </source>
</evidence>
<accession>C5BYR1</accession>
<feature type="transmembrane region" description="Helical" evidence="1">
    <location>
        <begin position="201"/>
        <end position="217"/>
    </location>
</feature>
<organism evidence="2 3">
    <name type="scientific">Beutenbergia cavernae (strain ATCC BAA-8 / DSM 12333 / CCUG 43141 / JCM 11478 / NBRC 16432 / NCIMB 13614 / HKI 0122)</name>
    <dbReference type="NCBI Taxonomy" id="471853"/>
    <lineage>
        <taxon>Bacteria</taxon>
        <taxon>Bacillati</taxon>
        <taxon>Actinomycetota</taxon>
        <taxon>Actinomycetes</taxon>
        <taxon>Micrococcales</taxon>
        <taxon>Beutenbergiaceae</taxon>
        <taxon>Beutenbergia</taxon>
    </lineage>
</organism>
<evidence type="ECO:0000256" key="1">
    <source>
        <dbReference type="SAM" id="Phobius"/>
    </source>
</evidence>
<sequence>MGSAIGASLPIAVGVLVSPMPIVAVVLMLVTKRARSNAFSFLLGWVVGVALVGTLVILLMGGAADSDDGGTPLWAAIVKIVLGVGLLLLALKQWRGRPKRGEEPPAPRWMAAIEGFTPPKAFGLAFLLGAINPKNLLLVVSGAAAIVSATSERSDQFVALAVFVVVATIGVAAPVVVYLAMGTRAGAVLDDLKHWMVQNNAAIMTVLLLVLGMKMIGDGIGAL</sequence>
<proteinExistence type="predicted"/>
<dbReference type="AlphaFoldDB" id="C5BYR1"/>
<gene>
    <name evidence="2" type="ordered locus">Bcav_0758</name>
</gene>
<protein>
    <recommendedName>
        <fullName evidence="4">Lysine exporter protein (LYSE/YGGA)</fullName>
    </recommendedName>
</protein>
<dbReference type="KEGG" id="bcv:Bcav_0758"/>
<reference evidence="2 3" key="1">
    <citation type="journal article" date="2009" name="Stand. Genomic Sci.">
        <title>Complete genome sequence of Beutenbergia cavernae type strain (HKI 0122).</title>
        <authorList>
            <person name="Land M."/>
            <person name="Pukall R."/>
            <person name="Abt B."/>
            <person name="Goker M."/>
            <person name="Rohde M."/>
            <person name="Glavina Del Rio T."/>
            <person name="Tice H."/>
            <person name="Copeland A."/>
            <person name="Cheng J.F."/>
            <person name="Lucas S."/>
            <person name="Chen F."/>
            <person name="Nolan M."/>
            <person name="Bruce D."/>
            <person name="Goodwin L."/>
            <person name="Pitluck S."/>
            <person name="Ivanova N."/>
            <person name="Mavromatis K."/>
            <person name="Ovchinnikova G."/>
            <person name="Pati A."/>
            <person name="Chen A."/>
            <person name="Palaniappan K."/>
            <person name="Hauser L."/>
            <person name="Chang Y.J."/>
            <person name="Jefferies C.C."/>
            <person name="Saunders E."/>
            <person name="Brettin T."/>
            <person name="Detter J.C."/>
            <person name="Han C."/>
            <person name="Chain P."/>
            <person name="Bristow J."/>
            <person name="Eisen J.A."/>
            <person name="Markowitz V."/>
            <person name="Hugenholtz P."/>
            <person name="Kyrpides N.C."/>
            <person name="Klenk H.P."/>
            <person name="Lapidus A."/>
        </authorList>
    </citation>
    <scope>NUCLEOTIDE SEQUENCE [LARGE SCALE GENOMIC DNA]</scope>
    <source>
        <strain evidence="3">ATCC BAA-8 / DSM 12333 / NBRC 16432</strain>
    </source>
</reference>
<evidence type="ECO:0000313" key="3">
    <source>
        <dbReference type="Proteomes" id="UP000007962"/>
    </source>
</evidence>
<feature type="transmembrane region" description="Helical" evidence="1">
    <location>
        <begin position="6"/>
        <end position="30"/>
    </location>
</feature>
<dbReference type="RefSeq" id="WP_012725799.1">
    <property type="nucleotide sequence ID" value="NC_012669.1"/>
</dbReference>
<feature type="transmembrane region" description="Helical" evidence="1">
    <location>
        <begin position="42"/>
        <end position="61"/>
    </location>
</feature>
<keyword evidence="1" id="KW-0472">Membrane</keyword>
<dbReference type="Proteomes" id="UP000007962">
    <property type="component" value="Chromosome"/>
</dbReference>
<dbReference type="HOGENOM" id="CLU_101744_1_0_11"/>
<keyword evidence="1" id="KW-1133">Transmembrane helix</keyword>
<dbReference type="EMBL" id="CP001618">
    <property type="protein sequence ID" value="ACQ79019.1"/>
    <property type="molecule type" value="Genomic_DNA"/>
</dbReference>
<name>C5BYR1_BEUC1</name>
<keyword evidence="3" id="KW-1185">Reference proteome</keyword>
<dbReference type="InterPro" id="IPR021315">
    <property type="entry name" value="Gap/Sap"/>
</dbReference>
<evidence type="ECO:0000313" key="2">
    <source>
        <dbReference type="EMBL" id="ACQ79019.1"/>
    </source>
</evidence>
<keyword evidence="1" id="KW-0812">Transmembrane</keyword>
<dbReference type="eggNOG" id="COG1280">
    <property type="taxonomic scope" value="Bacteria"/>
</dbReference>
<feature type="transmembrane region" description="Helical" evidence="1">
    <location>
        <begin position="157"/>
        <end position="181"/>
    </location>
</feature>
<dbReference type="OrthoDB" id="4462109at2"/>
<dbReference type="Pfam" id="PF11139">
    <property type="entry name" value="SfLAP"/>
    <property type="match status" value="1"/>
</dbReference>
<feature type="transmembrane region" description="Helical" evidence="1">
    <location>
        <begin position="73"/>
        <end position="91"/>
    </location>
</feature>
<dbReference type="STRING" id="471853.Bcav_0758"/>